<comment type="caution">
    <text evidence="1">The sequence shown here is derived from an EMBL/GenBank/DDBJ whole genome shotgun (WGS) entry which is preliminary data.</text>
</comment>
<dbReference type="AlphaFoldDB" id="A0A101M3C0"/>
<keyword evidence="1" id="KW-0496">Mitochondrion</keyword>
<dbReference type="EMBL" id="LKAM01000002">
    <property type="protein sequence ID" value="KUM50070.1"/>
    <property type="molecule type" value="Genomic_DNA"/>
</dbReference>
<geneLocation type="mitochondrion" evidence="1"/>
<accession>A0A101M3C0</accession>
<evidence type="ECO:0000313" key="1">
    <source>
        <dbReference type="EMBL" id="KUM50070.1"/>
    </source>
</evidence>
<gene>
    <name evidence="1" type="ORF">ABT39_MTgene3298</name>
</gene>
<sequence length="69" mass="8027">MRNTGLQAVEGVRNDLRILQALSCGMWRNRLPAVDIMRSFFHVRDKEYTEHVEQWGARPQTKLCHAECG</sequence>
<proteinExistence type="predicted"/>
<name>A0A101M3C0_PICGL</name>
<organism evidence="1">
    <name type="scientific">Picea glauca</name>
    <name type="common">White spruce</name>
    <name type="synonym">Pinus glauca</name>
    <dbReference type="NCBI Taxonomy" id="3330"/>
    <lineage>
        <taxon>Eukaryota</taxon>
        <taxon>Viridiplantae</taxon>
        <taxon>Streptophyta</taxon>
        <taxon>Embryophyta</taxon>
        <taxon>Tracheophyta</taxon>
        <taxon>Spermatophyta</taxon>
        <taxon>Pinopsida</taxon>
        <taxon>Pinidae</taxon>
        <taxon>Conifers I</taxon>
        <taxon>Pinales</taxon>
        <taxon>Pinaceae</taxon>
        <taxon>Picea</taxon>
    </lineage>
</organism>
<protein>
    <submittedName>
        <fullName evidence="1">Uncharacterized protein</fullName>
    </submittedName>
</protein>
<reference evidence="1" key="1">
    <citation type="journal article" date="2015" name="Genome Biol. Evol.">
        <title>Organellar Genomes of White Spruce (Picea glauca): Assembly and Annotation.</title>
        <authorList>
            <person name="Jackman S.D."/>
            <person name="Warren R.L."/>
            <person name="Gibb E.A."/>
            <person name="Vandervalk B.P."/>
            <person name="Mohamadi H."/>
            <person name="Chu J."/>
            <person name="Raymond A."/>
            <person name="Pleasance S."/>
            <person name="Coope R."/>
            <person name="Wildung M.R."/>
            <person name="Ritland C.E."/>
            <person name="Bousquet J."/>
            <person name="Jones S.J."/>
            <person name="Bohlmann J."/>
            <person name="Birol I."/>
        </authorList>
    </citation>
    <scope>NUCLEOTIDE SEQUENCE [LARGE SCALE GENOMIC DNA]</scope>
    <source>
        <tissue evidence="1">Flushing bud</tissue>
    </source>
</reference>